<evidence type="ECO:0000256" key="5">
    <source>
        <dbReference type="ARBA" id="ARBA00023136"/>
    </source>
</evidence>
<sequence>MWFGRARRSDGYERQVVLVVVKSALAASISWAVAHDLMAAGAPAFAPFSAVLMMQVTIYQSMVQSLRYVVAVVAGVVLQALLAFALGPNLLAFSLMALVALALARWPKLGLQGNQVSTAAFFAFSLYVMATGTTTRFEQLGQILLLVLTGCAVGVAVNMLVFPPMRYRSAEHGIQAAGQSMTDLFDDIVSGVRQGDMGAERTGKWRHRAGELEKTVAQARASVATAHESIYYNPRRLARRRRHSGFSTYSALVEALDRITRQLVSITRSLDLWYEETTTSPYAEFLRDYADFLAAVAQVTNVLCDVGADRSPEESRDLRDRVGAAEERRAQLAEAADRRELPRGDHSRPYGVLLVEATRLTEEFQYACEVLGRHEDEGGRAG</sequence>
<evidence type="ECO:0000256" key="4">
    <source>
        <dbReference type="ARBA" id="ARBA00022989"/>
    </source>
</evidence>
<dbReference type="Pfam" id="PF06081">
    <property type="entry name" value="ArAE_1"/>
    <property type="match status" value="1"/>
</dbReference>
<keyword evidence="4 6" id="KW-1133">Transmembrane helix</keyword>
<keyword evidence="2" id="KW-1003">Cell membrane</keyword>
<dbReference type="Proteomes" id="UP000176087">
    <property type="component" value="Unassembled WGS sequence"/>
</dbReference>
<keyword evidence="8" id="KW-1185">Reference proteome</keyword>
<evidence type="ECO:0000256" key="2">
    <source>
        <dbReference type="ARBA" id="ARBA00022475"/>
    </source>
</evidence>
<feature type="transmembrane region" description="Helical" evidence="6">
    <location>
        <begin position="143"/>
        <end position="162"/>
    </location>
</feature>
<dbReference type="STRING" id="933944.AN215_12885"/>
<name>A0A1E7JR85_9ACTN</name>
<evidence type="ECO:0000313" key="7">
    <source>
        <dbReference type="EMBL" id="OEU90787.1"/>
    </source>
</evidence>
<reference evidence="7 8" key="1">
    <citation type="journal article" date="2016" name="Front. Microbiol.">
        <title>Comparative Genomics Analysis of Streptomyces Species Reveals Their Adaptation to the Marine Environment and Their Diversity at the Genomic Level.</title>
        <authorList>
            <person name="Tian X."/>
            <person name="Zhang Z."/>
            <person name="Yang T."/>
            <person name="Chen M."/>
            <person name="Li J."/>
            <person name="Chen F."/>
            <person name="Yang J."/>
            <person name="Li W."/>
            <person name="Zhang B."/>
            <person name="Zhang Z."/>
            <person name="Wu J."/>
            <person name="Zhang C."/>
            <person name="Long L."/>
            <person name="Xiao J."/>
        </authorList>
    </citation>
    <scope>NUCLEOTIDE SEQUENCE [LARGE SCALE GENOMIC DNA]</scope>
    <source>
        <strain evidence="7 8">SCSIO 10390</strain>
    </source>
</reference>
<feature type="transmembrane region" description="Helical" evidence="6">
    <location>
        <begin position="40"/>
        <end position="59"/>
    </location>
</feature>
<feature type="transmembrane region" description="Helical" evidence="6">
    <location>
        <begin position="66"/>
        <end position="84"/>
    </location>
</feature>
<evidence type="ECO:0000313" key="8">
    <source>
        <dbReference type="Proteomes" id="UP000176087"/>
    </source>
</evidence>
<protein>
    <submittedName>
        <fullName evidence="7">Uncharacterized protein</fullName>
    </submittedName>
</protein>
<dbReference type="InterPro" id="IPR010343">
    <property type="entry name" value="ArAE_1"/>
</dbReference>
<keyword evidence="5 6" id="KW-0472">Membrane</keyword>
<comment type="subcellular location">
    <subcellularLocation>
        <location evidence="1">Cell membrane</location>
        <topology evidence="1">Multi-pass membrane protein</topology>
    </subcellularLocation>
</comment>
<dbReference type="EMBL" id="LJGT01000038">
    <property type="protein sequence ID" value="OEU90787.1"/>
    <property type="molecule type" value="Genomic_DNA"/>
</dbReference>
<evidence type="ECO:0000256" key="1">
    <source>
        <dbReference type="ARBA" id="ARBA00004651"/>
    </source>
</evidence>
<evidence type="ECO:0000256" key="3">
    <source>
        <dbReference type="ARBA" id="ARBA00022692"/>
    </source>
</evidence>
<comment type="caution">
    <text evidence="7">The sequence shown here is derived from an EMBL/GenBank/DDBJ whole genome shotgun (WGS) entry which is preliminary data.</text>
</comment>
<feature type="transmembrane region" description="Helical" evidence="6">
    <location>
        <begin position="16"/>
        <end position="34"/>
    </location>
</feature>
<accession>A0A1E7JR85</accession>
<evidence type="ECO:0000256" key="6">
    <source>
        <dbReference type="SAM" id="Phobius"/>
    </source>
</evidence>
<dbReference type="GO" id="GO:0005886">
    <property type="term" value="C:plasma membrane"/>
    <property type="evidence" value="ECO:0007669"/>
    <property type="project" value="UniProtKB-SubCell"/>
</dbReference>
<gene>
    <name evidence="7" type="ORF">AN215_12885</name>
</gene>
<keyword evidence="3 6" id="KW-0812">Transmembrane</keyword>
<organism evidence="7 8">
    <name type="scientific">Streptomyces abyssalis</name>
    <dbReference type="NCBI Taxonomy" id="933944"/>
    <lineage>
        <taxon>Bacteria</taxon>
        <taxon>Bacillati</taxon>
        <taxon>Actinomycetota</taxon>
        <taxon>Actinomycetes</taxon>
        <taxon>Kitasatosporales</taxon>
        <taxon>Streptomycetaceae</taxon>
        <taxon>Streptomyces</taxon>
    </lineage>
</organism>
<dbReference type="AlphaFoldDB" id="A0A1E7JR85"/>
<proteinExistence type="predicted"/>